<protein>
    <submittedName>
        <fullName evidence="2">Uncharacterized protein</fullName>
    </submittedName>
</protein>
<evidence type="ECO:0000313" key="3">
    <source>
        <dbReference type="Proteomes" id="UP001176941"/>
    </source>
</evidence>
<evidence type="ECO:0000256" key="1">
    <source>
        <dbReference type="SAM" id="MobiDB-lite"/>
    </source>
</evidence>
<keyword evidence="3" id="KW-1185">Reference proteome</keyword>
<reference evidence="2" key="1">
    <citation type="submission" date="2023-04" db="EMBL/GenBank/DDBJ databases">
        <authorList>
            <consortium name="ELIXIR-Norway"/>
        </authorList>
    </citation>
    <scope>NUCLEOTIDE SEQUENCE [LARGE SCALE GENOMIC DNA]</scope>
</reference>
<sequence>MLLGPRVLDDTGGVLSPRFPGTRTCGFQSCILPSSQKPGASCQPRGVGGTLVVSGVSAAGTRDPLAGAHVGDTERKEPIWPPARGEGPGPCPPPSSRRCSRRVSLEAGSQEATECSGGSPAALGESLGSVCSSPHRVY</sequence>
<gene>
    <name evidence="2" type="ORF">MRATA1EN1_LOCUS17979</name>
</gene>
<dbReference type="EMBL" id="OX459964">
    <property type="protein sequence ID" value="CAI9169017.1"/>
    <property type="molecule type" value="Genomic_DNA"/>
</dbReference>
<proteinExistence type="predicted"/>
<name>A0ABN8Z886_RANTA</name>
<evidence type="ECO:0000313" key="2">
    <source>
        <dbReference type="EMBL" id="CAI9169017.1"/>
    </source>
</evidence>
<dbReference type="Proteomes" id="UP001176941">
    <property type="component" value="Chromosome 28"/>
</dbReference>
<feature type="region of interest" description="Disordered" evidence="1">
    <location>
        <begin position="61"/>
        <end position="138"/>
    </location>
</feature>
<organism evidence="2 3">
    <name type="scientific">Rangifer tarandus platyrhynchus</name>
    <name type="common">Svalbard reindeer</name>
    <dbReference type="NCBI Taxonomy" id="3082113"/>
    <lineage>
        <taxon>Eukaryota</taxon>
        <taxon>Metazoa</taxon>
        <taxon>Chordata</taxon>
        <taxon>Craniata</taxon>
        <taxon>Vertebrata</taxon>
        <taxon>Euteleostomi</taxon>
        <taxon>Mammalia</taxon>
        <taxon>Eutheria</taxon>
        <taxon>Laurasiatheria</taxon>
        <taxon>Artiodactyla</taxon>
        <taxon>Ruminantia</taxon>
        <taxon>Pecora</taxon>
        <taxon>Cervidae</taxon>
        <taxon>Odocoileinae</taxon>
        <taxon>Rangifer</taxon>
    </lineage>
</organism>
<accession>A0ABN8Z886</accession>